<gene>
    <name evidence="8" type="primary">fhs</name>
    <name evidence="9" type="ORF">ENQ77_00735</name>
    <name evidence="10" type="ORF">ENU66_04975</name>
</gene>
<name>A0A7C2K2C3_UNCW3</name>
<dbReference type="SUPFAM" id="SSF52540">
    <property type="entry name" value="P-loop containing nucleoside triphosphate hydrolases"/>
    <property type="match status" value="1"/>
</dbReference>
<evidence type="ECO:0000256" key="7">
    <source>
        <dbReference type="ARBA" id="ARBA00061363"/>
    </source>
</evidence>
<dbReference type="NCBIfam" id="NF010030">
    <property type="entry name" value="PRK13505.1"/>
    <property type="match status" value="1"/>
</dbReference>
<dbReference type="Gene3D" id="3.40.50.300">
    <property type="entry name" value="P-loop containing nucleotide triphosphate hydrolases"/>
    <property type="match status" value="1"/>
</dbReference>
<dbReference type="EC" id="6.3.4.3" evidence="8"/>
<evidence type="ECO:0000256" key="3">
    <source>
        <dbReference type="ARBA" id="ARBA00022598"/>
    </source>
</evidence>
<dbReference type="EMBL" id="DTDJ01000032">
    <property type="protein sequence ID" value="HGL17662.1"/>
    <property type="molecule type" value="Genomic_DNA"/>
</dbReference>
<dbReference type="UniPathway" id="UPA00193"/>
<evidence type="ECO:0000256" key="4">
    <source>
        <dbReference type="ARBA" id="ARBA00022741"/>
    </source>
</evidence>
<dbReference type="AlphaFoldDB" id="A0A7C2K2C3"/>
<dbReference type="PROSITE" id="PS00721">
    <property type="entry name" value="FTHFS_1"/>
    <property type="match status" value="1"/>
</dbReference>
<dbReference type="CDD" id="cd00477">
    <property type="entry name" value="FTHFS"/>
    <property type="match status" value="1"/>
</dbReference>
<dbReference type="InterPro" id="IPR027417">
    <property type="entry name" value="P-loop_NTPase"/>
</dbReference>
<evidence type="ECO:0000256" key="2">
    <source>
        <dbReference type="ARBA" id="ARBA00022563"/>
    </source>
</evidence>
<feature type="binding site" evidence="8">
    <location>
        <begin position="67"/>
        <end position="74"/>
    </location>
    <ligand>
        <name>ATP</name>
        <dbReference type="ChEBI" id="CHEBI:30616"/>
    </ligand>
</feature>
<evidence type="ECO:0000256" key="8">
    <source>
        <dbReference type="HAMAP-Rule" id="MF_01543"/>
    </source>
</evidence>
<evidence type="ECO:0000313" key="9">
    <source>
        <dbReference type="EMBL" id="HEN27202.1"/>
    </source>
</evidence>
<evidence type="ECO:0000256" key="5">
    <source>
        <dbReference type="ARBA" id="ARBA00022840"/>
    </source>
</evidence>
<reference evidence="9" key="1">
    <citation type="journal article" date="2020" name="mSystems">
        <title>Genome- and Community-Level Interaction Insights into Carbon Utilization and Element Cycling Functions of Hydrothermarchaeota in Hydrothermal Sediment.</title>
        <authorList>
            <person name="Zhou Z."/>
            <person name="Liu Y."/>
            <person name="Xu W."/>
            <person name="Pan J."/>
            <person name="Luo Z.H."/>
            <person name="Li M."/>
        </authorList>
    </citation>
    <scope>NUCLEOTIDE SEQUENCE [LARGE SCALE GENOMIC DNA]</scope>
    <source>
        <strain evidence="9">SpSt-34</strain>
        <strain evidence="10">SpSt-69</strain>
    </source>
</reference>
<dbReference type="HAMAP" id="MF_01543">
    <property type="entry name" value="FTHFS"/>
    <property type="match status" value="1"/>
</dbReference>
<organism evidence="9">
    <name type="scientific">candidate division WOR-3 bacterium</name>
    <dbReference type="NCBI Taxonomy" id="2052148"/>
    <lineage>
        <taxon>Bacteria</taxon>
        <taxon>Bacteria division WOR-3</taxon>
    </lineage>
</organism>
<keyword evidence="3 8" id="KW-0436">Ligase</keyword>
<evidence type="ECO:0000313" key="10">
    <source>
        <dbReference type="EMBL" id="HGL17662.1"/>
    </source>
</evidence>
<dbReference type="FunFam" id="3.10.410.10:FF:000001">
    <property type="entry name" value="Putative formate--tetrahydrofolate ligase"/>
    <property type="match status" value="1"/>
</dbReference>
<sequence>MKSDIEIAGSVKLLSIDHIAAKLGIDCQFITHCGDFKAKINPKILETEEFRNKNEGNLILVTATTPTPYGEGKTTVSIGLSDAINKLGYKSIVTLREPSMGPVFGIKGGAAGGGYAQVVPMEDINLHFTGDFHAVSIAHNLISAIIDNHIHQGNELGIDLRKVTWKRVVDLNDRALRKVIVGLGGPTNGFPREDGFDITAASEIMAILGLSLNYKDLKERISNIVIGYNKQDEPIRVRDLKIQGAVGALLRDAFKPNLVQSLENNPAFIHTGPFANIAHGTNSLIATKLALKLADFVVTEAGFGTDLGGEKFVDIVSRVGNLRPKAAVLVTSVRALKHHGGVKKQDLASENLEALKRGLENLDKHMENLEFYNIPFVVALNRFPTDTEKELELVVNYVLSKGKEIAITEVWAKGSEGGIELAKKVVEAVKKANGNLNFVYDIEDPIPVKIEKVAKQIYGAKEVIIDRDAEKDIRNLEKQGFGNLYICIAKTQLSLSGDPKLLGRPRDFSLHIREVRLSAGAGFVVPIAGEIMTMPGLPKTPSAEFIDIDENGKIIGLF</sequence>
<protein>
    <recommendedName>
        <fullName evidence="8">Formate--tetrahydrofolate ligase</fullName>
        <ecNumber evidence="8">6.3.4.3</ecNumber>
    </recommendedName>
    <alternativeName>
        <fullName evidence="8">Formyltetrahydrofolate synthetase</fullName>
        <shortName evidence="8">FHS</shortName>
        <shortName evidence="8">FTHFS</shortName>
    </alternativeName>
</protein>
<accession>A0A7C2K2C3</accession>
<keyword evidence="5 8" id="KW-0067">ATP-binding</keyword>
<dbReference type="Gene3D" id="3.30.1510.10">
    <property type="entry name" value="Domain 2, N(10)-formyltetrahydrofolate synthetase"/>
    <property type="match status" value="1"/>
</dbReference>
<keyword evidence="2 8" id="KW-0554">One-carbon metabolism</keyword>
<dbReference type="GO" id="GO:0035999">
    <property type="term" value="P:tetrahydrofolate interconversion"/>
    <property type="evidence" value="ECO:0007669"/>
    <property type="project" value="UniProtKB-UniRule"/>
</dbReference>
<dbReference type="FunFam" id="3.30.1510.10:FF:000001">
    <property type="entry name" value="Formate--tetrahydrofolate ligase"/>
    <property type="match status" value="1"/>
</dbReference>
<dbReference type="Pfam" id="PF01268">
    <property type="entry name" value="FTHFS"/>
    <property type="match status" value="1"/>
</dbReference>
<dbReference type="EMBL" id="DSOL01000020">
    <property type="protein sequence ID" value="HEN27202.1"/>
    <property type="molecule type" value="Genomic_DNA"/>
</dbReference>
<evidence type="ECO:0000256" key="1">
    <source>
        <dbReference type="ARBA" id="ARBA00004777"/>
    </source>
</evidence>
<comment type="similarity">
    <text evidence="7 8">Belongs to the formate--tetrahydrofolate ligase family.</text>
</comment>
<dbReference type="InterPro" id="IPR000559">
    <property type="entry name" value="Formate_THF_ligase"/>
</dbReference>
<dbReference type="GO" id="GO:0005524">
    <property type="term" value="F:ATP binding"/>
    <property type="evidence" value="ECO:0007669"/>
    <property type="project" value="UniProtKB-UniRule"/>
</dbReference>
<dbReference type="InterPro" id="IPR020628">
    <property type="entry name" value="Formate_THF_ligase_CS"/>
</dbReference>
<evidence type="ECO:0000256" key="6">
    <source>
        <dbReference type="ARBA" id="ARBA00049033"/>
    </source>
</evidence>
<comment type="catalytic activity">
    <reaction evidence="6 8">
        <text>(6S)-5,6,7,8-tetrahydrofolate + formate + ATP = (6R)-10-formyltetrahydrofolate + ADP + phosphate</text>
        <dbReference type="Rhea" id="RHEA:20221"/>
        <dbReference type="ChEBI" id="CHEBI:15740"/>
        <dbReference type="ChEBI" id="CHEBI:30616"/>
        <dbReference type="ChEBI" id="CHEBI:43474"/>
        <dbReference type="ChEBI" id="CHEBI:57453"/>
        <dbReference type="ChEBI" id="CHEBI:195366"/>
        <dbReference type="ChEBI" id="CHEBI:456216"/>
        <dbReference type="EC" id="6.3.4.3"/>
    </reaction>
</comment>
<keyword evidence="4 8" id="KW-0547">Nucleotide-binding</keyword>
<dbReference type="Gene3D" id="3.10.410.10">
    <property type="entry name" value="Formyltetrahydrofolate synthetase, domain 3"/>
    <property type="match status" value="1"/>
</dbReference>
<comment type="caution">
    <text evidence="9">The sequence shown here is derived from an EMBL/GenBank/DDBJ whole genome shotgun (WGS) entry which is preliminary data.</text>
</comment>
<comment type="pathway">
    <text evidence="1 8">One-carbon metabolism; tetrahydrofolate interconversion.</text>
</comment>
<proteinExistence type="inferred from homology"/>
<dbReference type="GO" id="GO:0004329">
    <property type="term" value="F:formate-tetrahydrofolate ligase activity"/>
    <property type="evidence" value="ECO:0007669"/>
    <property type="project" value="UniProtKB-UniRule"/>
</dbReference>